<evidence type="ECO:0000256" key="1">
    <source>
        <dbReference type="SAM" id="MobiDB-lite"/>
    </source>
</evidence>
<dbReference type="Proteomes" id="UP001301350">
    <property type="component" value="Unassembled WGS sequence"/>
</dbReference>
<accession>A0AAV9ISQ3</accession>
<dbReference type="AlphaFoldDB" id="A0AAV9ISQ3"/>
<dbReference type="GO" id="GO:0006355">
    <property type="term" value="P:regulation of DNA-templated transcription"/>
    <property type="evidence" value="ECO:0007669"/>
    <property type="project" value="InterPro"/>
</dbReference>
<evidence type="ECO:0000313" key="2">
    <source>
        <dbReference type="EMBL" id="KAK4535269.1"/>
    </source>
</evidence>
<dbReference type="GO" id="GO:0008270">
    <property type="term" value="F:zinc ion binding"/>
    <property type="evidence" value="ECO:0007669"/>
    <property type="project" value="InterPro"/>
</dbReference>
<evidence type="ECO:0000313" key="3">
    <source>
        <dbReference type="Proteomes" id="UP001301350"/>
    </source>
</evidence>
<dbReference type="InterPro" id="IPR013088">
    <property type="entry name" value="Znf_NHR/GATA"/>
</dbReference>
<comment type="caution">
    <text evidence="2">The sequence shown here is derived from an EMBL/GenBank/DDBJ whole genome shotgun (WGS) entry which is preliminary data.</text>
</comment>
<reference evidence="2 3" key="1">
    <citation type="submission" date="2022-07" db="EMBL/GenBank/DDBJ databases">
        <title>Genome-wide signatures of adaptation to extreme environments.</title>
        <authorList>
            <person name="Cho C.H."/>
            <person name="Yoon H.S."/>
        </authorList>
    </citation>
    <scope>NUCLEOTIDE SEQUENCE [LARGE SCALE GENOMIC DNA]</scope>
    <source>
        <strain evidence="2 3">DBV 063 E5</strain>
    </source>
</reference>
<keyword evidence="3" id="KW-1185">Reference proteome</keyword>
<gene>
    <name evidence="2" type="ORF">CDCA_CDCA04G1294</name>
</gene>
<proteinExistence type="predicted"/>
<organism evidence="2 3">
    <name type="scientific">Cyanidium caldarium</name>
    <name type="common">Red alga</name>
    <dbReference type="NCBI Taxonomy" id="2771"/>
    <lineage>
        <taxon>Eukaryota</taxon>
        <taxon>Rhodophyta</taxon>
        <taxon>Bangiophyceae</taxon>
        <taxon>Cyanidiales</taxon>
        <taxon>Cyanidiaceae</taxon>
        <taxon>Cyanidium</taxon>
    </lineage>
</organism>
<sequence>MQIESRDEHLRDAVADSLLRLSEKYRDADNNGEMSARPRPLIIPAETASSAMPYGVGTCEPRLHKVSLLSPGIPHAMPEAYRGGRLPRLVWNSAACNGAFETYVADGQVLSSPRKANGGTAELHNAGPSAERAFHPADDGGVRRDRAPALSDVFESGGCPENATDDPKSGVGPPSITDESPVSIPHRTFVRHNPVSNTTASPPRAPNSLPTSHHARLPIAVGNGDRRTRPHRRLANWCVNCGTEQTPYWHRAHADLPGTVETANGLRLASHGDASHSFPSPVRRLCNACWKYTRRHPHRNRPPNLWPRFLGASHLPADSAGMPALGSVAMASLPRWQVPVMPSYLPSMRGMVLLPHDYPRHGSTAPTNNPSSLPLGIRLPPPTSVFPPMRSLLDDSVDVNNLYTLYGFVPRVMSGNMEDGRR</sequence>
<name>A0AAV9ISQ3_CYACA</name>
<dbReference type="Gene3D" id="3.30.50.10">
    <property type="entry name" value="Erythroid Transcription Factor GATA-1, subunit A"/>
    <property type="match status" value="1"/>
</dbReference>
<feature type="region of interest" description="Disordered" evidence="1">
    <location>
        <begin position="154"/>
        <end position="215"/>
    </location>
</feature>
<evidence type="ECO:0008006" key="4">
    <source>
        <dbReference type="Google" id="ProtNLM"/>
    </source>
</evidence>
<dbReference type="EMBL" id="JANCYW010000004">
    <property type="protein sequence ID" value="KAK4535269.1"/>
    <property type="molecule type" value="Genomic_DNA"/>
</dbReference>
<protein>
    <recommendedName>
        <fullName evidence="4">GATA-type domain-containing protein</fullName>
    </recommendedName>
</protein>
<feature type="region of interest" description="Disordered" evidence="1">
    <location>
        <begin position="115"/>
        <end position="141"/>
    </location>
</feature>
<feature type="compositionally biased region" description="Basic and acidic residues" evidence="1">
    <location>
        <begin position="132"/>
        <end position="141"/>
    </location>
</feature>